<name>W5TYH6_9NOCA</name>
<sequence length="97" mass="9839">MSTDSEDQQSGGGPTATVSEVVAGWNVPAGAPVALRIRDSILEAIAQGYDDPQLVADLAVGPLVIAVGRLETELAEARRRITALEQVIGDGAAGSGV</sequence>
<dbReference type="OrthoDB" id="4562620at2"/>
<dbReference type="HOGENOM" id="CLU_182234_0_0_11"/>
<reference evidence="1 2" key="1">
    <citation type="journal article" date="2014" name="Appl. Environ. Microbiol.">
        <title>Insights into the Microbial Degradation of Rubber and Gutta-Percha by Analysis of the Complete Genome of Nocardia nova SH22a.</title>
        <authorList>
            <person name="Luo Q."/>
            <person name="Hiessl S."/>
            <person name="Poehlein A."/>
            <person name="Daniel R."/>
            <person name="Steinbuchel A."/>
        </authorList>
    </citation>
    <scope>NUCLEOTIDE SEQUENCE [LARGE SCALE GENOMIC DNA]</scope>
    <source>
        <strain evidence="1">SH22a</strain>
    </source>
</reference>
<dbReference type="PATRIC" id="fig|1415166.3.peg.7755"/>
<dbReference type="eggNOG" id="ENOG5031TEN">
    <property type="taxonomic scope" value="Bacteria"/>
</dbReference>
<dbReference type="STRING" id="1415166.NONO_c75560"/>
<protein>
    <submittedName>
        <fullName evidence="1">Uncharacterized protein</fullName>
    </submittedName>
</protein>
<organism evidence="1 2">
    <name type="scientific">Nocardia nova SH22a</name>
    <dbReference type="NCBI Taxonomy" id="1415166"/>
    <lineage>
        <taxon>Bacteria</taxon>
        <taxon>Bacillati</taxon>
        <taxon>Actinomycetota</taxon>
        <taxon>Actinomycetes</taxon>
        <taxon>Mycobacteriales</taxon>
        <taxon>Nocardiaceae</taxon>
        <taxon>Nocardia</taxon>
    </lineage>
</organism>
<proteinExistence type="predicted"/>
<dbReference type="RefSeq" id="WP_025353577.1">
    <property type="nucleotide sequence ID" value="NZ_CP006850.1"/>
</dbReference>
<dbReference type="Proteomes" id="UP000019150">
    <property type="component" value="Chromosome"/>
</dbReference>
<keyword evidence="2" id="KW-1185">Reference proteome</keyword>
<gene>
    <name evidence="1" type="ORF">NONO_c75560</name>
</gene>
<dbReference type="EMBL" id="CP006850">
    <property type="protein sequence ID" value="AHH22311.1"/>
    <property type="molecule type" value="Genomic_DNA"/>
</dbReference>
<accession>W5TYH6</accession>
<evidence type="ECO:0000313" key="1">
    <source>
        <dbReference type="EMBL" id="AHH22311.1"/>
    </source>
</evidence>
<dbReference type="AlphaFoldDB" id="W5TYH6"/>
<dbReference type="KEGG" id="nno:NONO_c75560"/>
<evidence type="ECO:0000313" key="2">
    <source>
        <dbReference type="Proteomes" id="UP000019150"/>
    </source>
</evidence>